<feature type="chain" id="PRO_5016832117" evidence="1">
    <location>
        <begin position="20"/>
        <end position="197"/>
    </location>
</feature>
<feature type="signal peptide" evidence="1">
    <location>
        <begin position="1"/>
        <end position="19"/>
    </location>
</feature>
<evidence type="ECO:0000256" key="1">
    <source>
        <dbReference type="SAM" id="SignalP"/>
    </source>
</evidence>
<accession>A0A344TJ42</accession>
<dbReference type="EMBL" id="CP030850">
    <property type="protein sequence ID" value="AXE18663.1"/>
    <property type="molecule type" value="Genomic_DNA"/>
</dbReference>
<sequence>MKKLLLTLCFTGAFGALLSAQTVTLSGTAATTPAAANATYTLNNSGSFQYTPIEVKDSGTDSYFTADAVFSATGQYQIYRNSGHWKIGRVICNGCSTPTTTIYYTLTNNSTKPPCTGTWTKLSGGTEALTLTGDCVTSGPSSVKATVVLPTALSLPQLTAADITAITSPQKGMLVYDLTNNCVKIYNGMDWKCLTDQ</sequence>
<protein>
    <submittedName>
        <fullName evidence="2">Uncharacterized protein</fullName>
    </submittedName>
</protein>
<dbReference type="Proteomes" id="UP000251993">
    <property type="component" value="Chromosome"/>
</dbReference>
<gene>
    <name evidence="2" type="ORF">DR864_13325</name>
</gene>
<reference evidence="2 3" key="1">
    <citation type="submission" date="2018-07" db="EMBL/GenBank/DDBJ databases">
        <title>Genome sequencing of Runella.</title>
        <authorList>
            <person name="Baek M.-G."/>
            <person name="Yi H."/>
        </authorList>
    </citation>
    <scope>NUCLEOTIDE SEQUENCE [LARGE SCALE GENOMIC DNA]</scope>
    <source>
        <strain evidence="2 3">HYN0085</strain>
    </source>
</reference>
<evidence type="ECO:0000313" key="2">
    <source>
        <dbReference type="EMBL" id="AXE18663.1"/>
    </source>
</evidence>
<name>A0A344TJ42_9BACT</name>
<evidence type="ECO:0000313" key="3">
    <source>
        <dbReference type="Proteomes" id="UP000251993"/>
    </source>
</evidence>
<keyword evidence="1" id="KW-0732">Signal</keyword>
<keyword evidence="3" id="KW-1185">Reference proteome</keyword>
<dbReference type="OrthoDB" id="926126at2"/>
<proteinExistence type="predicted"/>
<dbReference type="RefSeq" id="WP_114067446.1">
    <property type="nucleotide sequence ID" value="NZ_CP030850.1"/>
</dbReference>
<organism evidence="2 3">
    <name type="scientific">Runella rosea</name>
    <dbReference type="NCBI Taxonomy" id="2259595"/>
    <lineage>
        <taxon>Bacteria</taxon>
        <taxon>Pseudomonadati</taxon>
        <taxon>Bacteroidota</taxon>
        <taxon>Cytophagia</taxon>
        <taxon>Cytophagales</taxon>
        <taxon>Spirosomataceae</taxon>
        <taxon>Runella</taxon>
    </lineage>
</organism>
<dbReference type="KEGG" id="run:DR864_13325"/>
<dbReference type="AlphaFoldDB" id="A0A344TJ42"/>